<keyword evidence="5" id="KW-0274">FAD</keyword>
<keyword evidence="7" id="KW-0503">Monooxygenase</keyword>
<evidence type="ECO:0000256" key="3">
    <source>
        <dbReference type="ARBA" id="ARBA00005349"/>
    </source>
</evidence>
<protein>
    <submittedName>
        <fullName evidence="9">UbiH/UbiF family hydroxylase</fullName>
    </submittedName>
</protein>
<dbReference type="GO" id="GO:0071949">
    <property type="term" value="F:FAD binding"/>
    <property type="evidence" value="ECO:0007669"/>
    <property type="project" value="InterPro"/>
</dbReference>
<comment type="caution">
    <text evidence="9">The sequence shown here is derived from an EMBL/GenBank/DDBJ whole genome shotgun (WGS) entry which is preliminary data.</text>
</comment>
<evidence type="ECO:0000256" key="6">
    <source>
        <dbReference type="ARBA" id="ARBA00023002"/>
    </source>
</evidence>
<sequence length="402" mass="41890">MDGIDTDIVIAGGGVAGLGAAAILAARGFSVRCVDPAPPVTSGEAAGADLRSTAFLGPSVALLRHCGLWDRLAPEAAPLRIMRIVDAGGSGGVARRTADFDAAEVGAAAFGYNLPNWLIRREMVAHLAATPGGGLMAPARVAEVVPRADRAIVRLGDGAGLAARLVIAADGRDSGLRAAAGIGVRRWGYGQKAVVFTVRHERPHEGVSTEVHMGGGPFTLVPLPSRSDRHRSAVVWMERGPRALALAAMPEAEFEAAANARSAGVLGRLGLEGRRVVWPIIAQIADRLDAPRMALIAEAAHVVPPIGAQGLNMSLRDIGVLADLLVAARAEGADIGGVEVLARYHRARHAKVLARILGVDALNRAAMTDHRPLRDLRNLGLGMVEGLRPLRRAAMRLGLGAE</sequence>
<dbReference type="AlphaFoldDB" id="A0A2W5N4C7"/>
<dbReference type="UniPathway" id="UPA00232"/>
<comment type="pathway">
    <text evidence="2">Cofactor biosynthesis; ubiquinone biosynthesis.</text>
</comment>
<dbReference type="PRINTS" id="PR00420">
    <property type="entry name" value="RNGMNOXGNASE"/>
</dbReference>
<dbReference type="Proteomes" id="UP000249185">
    <property type="component" value="Unassembled WGS sequence"/>
</dbReference>
<evidence type="ECO:0000313" key="10">
    <source>
        <dbReference type="Proteomes" id="UP000249185"/>
    </source>
</evidence>
<evidence type="ECO:0000313" key="9">
    <source>
        <dbReference type="EMBL" id="PZQ47954.1"/>
    </source>
</evidence>
<feature type="domain" description="FAD-binding" evidence="8">
    <location>
        <begin position="5"/>
        <end position="351"/>
    </location>
</feature>
<dbReference type="InterPro" id="IPR002938">
    <property type="entry name" value="FAD-bd"/>
</dbReference>
<evidence type="ECO:0000256" key="1">
    <source>
        <dbReference type="ARBA" id="ARBA00001974"/>
    </source>
</evidence>
<dbReference type="InterPro" id="IPR051205">
    <property type="entry name" value="UbiH/COQ6_monooxygenase"/>
</dbReference>
<accession>A0A2W5N4C7</accession>
<name>A0A2W5N4C7_RHOSU</name>
<comment type="cofactor">
    <cofactor evidence="1">
        <name>FAD</name>
        <dbReference type="ChEBI" id="CHEBI:57692"/>
    </cofactor>
</comment>
<evidence type="ECO:0000259" key="8">
    <source>
        <dbReference type="Pfam" id="PF01494"/>
    </source>
</evidence>
<dbReference type="InterPro" id="IPR036188">
    <property type="entry name" value="FAD/NAD-bd_sf"/>
</dbReference>
<dbReference type="GO" id="GO:0016705">
    <property type="term" value="F:oxidoreductase activity, acting on paired donors, with incorporation or reduction of molecular oxygen"/>
    <property type="evidence" value="ECO:0007669"/>
    <property type="project" value="InterPro"/>
</dbReference>
<dbReference type="PANTHER" id="PTHR43876:SF7">
    <property type="entry name" value="UBIQUINONE BIOSYNTHESIS MONOOXYGENASE COQ6, MITOCHONDRIAL"/>
    <property type="match status" value="1"/>
</dbReference>
<dbReference type="InterPro" id="IPR010971">
    <property type="entry name" value="UbiH/COQ6"/>
</dbReference>
<proteinExistence type="inferred from homology"/>
<gene>
    <name evidence="9" type="ORF">DI556_15770</name>
</gene>
<dbReference type="GO" id="GO:0006744">
    <property type="term" value="P:ubiquinone biosynthetic process"/>
    <property type="evidence" value="ECO:0007669"/>
    <property type="project" value="UniProtKB-UniPathway"/>
</dbReference>
<evidence type="ECO:0000256" key="2">
    <source>
        <dbReference type="ARBA" id="ARBA00004749"/>
    </source>
</evidence>
<dbReference type="Pfam" id="PF01494">
    <property type="entry name" value="FAD_binding_3"/>
    <property type="match status" value="1"/>
</dbReference>
<dbReference type="GO" id="GO:0004497">
    <property type="term" value="F:monooxygenase activity"/>
    <property type="evidence" value="ECO:0007669"/>
    <property type="project" value="UniProtKB-KW"/>
</dbReference>
<keyword evidence="4" id="KW-0285">Flavoprotein</keyword>
<comment type="similarity">
    <text evidence="3">Belongs to the UbiH/COQ6 family.</text>
</comment>
<reference evidence="9 10" key="1">
    <citation type="submission" date="2017-08" db="EMBL/GenBank/DDBJ databases">
        <title>Infants hospitalized years apart are colonized by the same room-sourced microbial strains.</title>
        <authorList>
            <person name="Brooks B."/>
            <person name="Olm M.R."/>
            <person name="Firek B.A."/>
            <person name="Baker R."/>
            <person name="Thomas B.C."/>
            <person name="Morowitz M.J."/>
            <person name="Banfield J.F."/>
        </authorList>
    </citation>
    <scope>NUCLEOTIDE SEQUENCE [LARGE SCALE GENOMIC DNA]</scope>
    <source>
        <strain evidence="9">S2_005_002_R2_34</strain>
    </source>
</reference>
<dbReference type="NCBIfam" id="TIGR01988">
    <property type="entry name" value="Ubi-OHases"/>
    <property type="match status" value="1"/>
</dbReference>
<dbReference type="PANTHER" id="PTHR43876">
    <property type="entry name" value="UBIQUINONE BIOSYNTHESIS MONOOXYGENASE COQ6, MITOCHONDRIAL"/>
    <property type="match status" value="1"/>
</dbReference>
<evidence type="ECO:0000256" key="5">
    <source>
        <dbReference type="ARBA" id="ARBA00022827"/>
    </source>
</evidence>
<dbReference type="EMBL" id="QFPW01000014">
    <property type="protein sequence ID" value="PZQ47954.1"/>
    <property type="molecule type" value="Genomic_DNA"/>
</dbReference>
<keyword evidence="6" id="KW-0560">Oxidoreductase</keyword>
<dbReference type="SUPFAM" id="SSF51905">
    <property type="entry name" value="FAD/NAD(P)-binding domain"/>
    <property type="match status" value="1"/>
</dbReference>
<organism evidence="9 10">
    <name type="scientific">Rhodovulum sulfidophilum</name>
    <name type="common">Rhodobacter sulfidophilus</name>
    <dbReference type="NCBI Taxonomy" id="35806"/>
    <lineage>
        <taxon>Bacteria</taxon>
        <taxon>Pseudomonadati</taxon>
        <taxon>Pseudomonadota</taxon>
        <taxon>Alphaproteobacteria</taxon>
        <taxon>Rhodobacterales</taxon>
        <taxon>Paracoccaceae</taxon>
        <taxon>Rhodovulum</taxon>
    </lineage>
</organism>
<evidence type="ECO:0000256" key="4">
    <source>
        <dbReference type="ARBA" id="ARBA00022630"/>
    </source>
</evidence>
<evidence type="ECO:0000256" key="7">
    <source>
        <dbReference type="ARBA" id="ARBA00023033"/>
    </source>
</evidence>
<dbReference type="Gene3D" id="3.50.50.60">
    <property type="entry name" value="FAD/NAD(P)-binding domain"/>
    <property type="match status" value="2"/>
</dbReference>